<feature type="region of interest" description="Disordered" evidence="25">
    <location>
        <begin position="1"/>
        <end position="23"/>
    </location>
</feature>
<organism evidence="27">
    <name type="scientific">Anopheles marajoara</name>
    <dbReference type="NCBI Taxonomy" id="58244"/>
    <lineage>
        <taxon>Eukaryota</taxon>
        <taxon>Metazoa</taxon>
        <taxon>Ecdysozoa</taxon>
        <taxon>Arthropoda</taxon>
        <taxon>Hexapoda</taxon>
        <taxon>Insecta</taxon>
        <taxon>Pterygota</taxon>
        <taxon>Neoptera</taxon>
        <taxon>Endopterygota</taxon>
        <taxon>Diptera</taxon>
        <taxon>Nematocera</taxon>
        <taxon>Culicoidea</taxon>
        <taxon>Culicidae</taxon>
        <taxon>Anophelinae</taxon>
        <taxon>Anopheles</taxon>
    </lineage>
</organism>
<keyword evidence="8" id="KW-0551">Lipid droplet</keyword>
<dbReference type="GO" id="GO:0006654">
    <property type="term" value="P:phosphatidic acid biosynthetic process"/>
    <property type="evidence" value="ECO:0007669"/>
    <property type="project" value="TreeGrafter"/>
</dbReference>
<reference evidence="27" key="1">
    <citation type="submission" date="2018-01" db="EMBL/GenBank/DDBJ databases">
        <title>An insight into the sialome of Amazonian anophelines.</title>
        <authorList>
            <person name="Ribeiro J.M."/>
            <person name="Scarpassa V."/>
            <person name="Calvo E."/>
        </authorList>
    </citation>
    <scope>NUCLEOTIDE SEQUENCE</scope>
    <source>
        <tissue evidence="27">Salivary glands</tissue>
    </source>
</reference>
<evidence type="ECO:0000256" key="3">
    <source>
        <dbReference type="ARBA" id="ARBA00004496"/>
    </source>
</evidence>
<evidence type="ECO:0000256" key="8">
    <source>
        <dbReference type="ARBA" id="ARBA00022677"/>
    </source>
</evidence>
<dbReference type="GO" id="GO:0005811">
    <property type="term" value="C:lipid droplet"/>
    <property type="evidence" value="ECO:0007669"/>
    <property type="project" value="UniProtKB-SubCell"/>
</dbReference>
<dbReference type="GO" id="GO:0006631">
    <property type="term" value="P:fatty acid metabolic process"/>
    <property type="evidence" value="ECO:0007669"/>
    <property type="project" value="UniProtKB-KW"/>
</dbReference>
<keyword evidence="12" id="KW-0443">Lipid metabolism</keyword>
<evidence type="ECO:0000313" key="27">
    <source>
        <dbReference type="EMBL" id="MBW55716.1"/>
    </source>
</evidence>
<comment type="catalytic activity">
    <reaction evidence="1">
        <text>a 1-acyl-sn-glycero-3-phosphate + an acyl-CoA = a 1,2-diacyl-sn-glycero-3-phosphate + CoA</text>
        <dbReference type="Rhea" id="RHEA:19709"/>
        <dbReference type="ChEBI" id="CHEBI:57287"/>
        <dbReference type="ChEBI" id="CHEBI:57970"/>
        <dbReference type="ChEBI" id="CHEBI:58342"/>
        <dbReference type="ChEBI" id="CHEBI:58608"/>
        <dbReference type="EC" id="2.3.1.51"/>
    </reaction>
    <physiologicalReaction direction="left-to-right" evidence="1">
        <dbReference type="Rhea" id="RHEA:19710"/>
    </physiologicalReaction>
</comment>
<proteinExistence type="inferred from homology"/>
<keyword evidence="13 27" id="KW-0012">Acyltransferase</keyword>
<accession>A0A2M4BRL3</accession>
<dbReference type="AlphaFoldDB" id="A0A2M4BRL3"/>
<keyword evidence="27" id="KW-0378">Hydrolase</keyword>
<protein>
    <recommendedName>
        <fullName evidence="16">1-acylglycerol-3-phosphate O-acyltransferase ABHD5</fullName>
        <ecNumber evidence="5">2.3.1.51</ecNumber>
    </recommendedName>
    <alternativeName>
        <fullName evidence="17">Abhydrolase domain-containing protein 5</fullName>
    </alternativeName>
</protein>
<dbReference type="EC" id="2.3.1.51" evidence="5"/>
<dbReference type="PANTHER" id="PTHR42886:SF29">
    <property type="entry name" value="PUMMELIG, ISOFORM A"/>
    <property type="match status" value="1"/>
</dbReference>
<evidence type="ECO:0000256" key="16">
    <source>
        <dbReference type="ARBA" id="ARBA00040731"/>
    </source>
</evidence>
<keyword evidence="10" id="KW-0221">Differentiation</keyword>
<evidence type="ECO:0000256" key="20">
    <source>
        <dbReference type="ARBA" id="ARBA00047543"/>
    </source>
</evidence>
<comment type="catalytic activity">
    <reaction evidence="21">
        <text>eicosanoyl-CoA + 1-(9Z-octadecenoyl)-sn-glycero-3-phosphate = 1-(9Z)-octadecenoyl-2-eicosanoyl-sn-glycero-3-phosphate + CoA</text>
        <dbReference type="Rhea" id="RHEA:37451"/>
        <dbReference type="ChEBI" id="CHEBI:57287"/>
        <dbReference type="ChEBI" id="CHEBI:57380"/>
        <dbReference type="ChEBI" id="CHEBI:74544"/>
        <dbReference type="ChEBI" id="CHEBI:74937"/>
    </reaction>
    <physiologicalReaction direction="left-to-right" evidence="21">
        <dbReference type="Rhea" id="RHEA:37452"/>
    </physiologicalReaction>
</comment>
<dbReference type="GO" id="GO:0005739">
    <property type="term" value="C:mitochondrion"/>
    <property type="evidence" value="ECO:0007669"/>
    <property type="project" value="TreeGrafter"/>
</dbReference>
<evidence type="ECO:0000256" key="17">
    <source>
        <dbReference type="ARBA" id="ARBA00042413"/>
    </source>
</evidence>
<comment type="similarity">
    <text evidence="15">Belongs to the peptidase S33 family. ABHD4/ABHD5 subfamily.</text>
</comment>
<evidence type="ECO:0000256" key="15">
    <source>
        <dbReference type="ARBA" id="ARBA00038097"/>
    </source>
</evidence>
<evidence type="ECO:0000256" key="2">
    <source>
        <dbReference type="ARBA" id="ARBA00000816"/>
    </source>
</evidence>
<evidence type="ECO:0000256" key="11">
    <source>
        <dbReference type="ARBA" id="ARBA00022832"/>
    </source>
</evidence>
<dbReference type="Gene3D" id="3.40.50.1820">
    <property type="entry name" value="alpha/beta hydrolase"/>
    <property type="match status" value="1"/>
</dbReference>
<comment type="function">
    <text evidence="18">Coenzyme A-dependent lysophosphatidic acid acyltransferase that catalyzes the transfer of an acyl group on a lysophosphatidic acid. Functions preferentially with 1-oleoyl-lysophosphatidic acid followed by 1-palmitoyl-lysophosphatidic acid, 1-stearoyl-lysophosphatidic acid and 1-arachidonoyl-lysophosphatidic acid as lipid acceptor. Functions preferentially with arachidonoyl-CoA followed by oleoyl-CoA as acyl group donors. Functions in phosphatidic acid biosynthesis. May regulate the cellular storage of triacylglycerol through activation of the phospholipase PNPLA2. Involved in keratinocyte differentiation. Regulates lipid droplet fusion.</text>
</comment>
<evidence type="ECO:0000259" key="26">
    <source>
        <dbReference type="Pfam" id="PF00561"/>
    </source>
</evidence>
<evidence type="ECO:0000256" key="22">
    <source>
        <dbReference type="ARBA" id="ARBA00048632"/>
    </source>
</evidence>
<dbReference type="Pfam" id="PF00561">
    <property type="entry name" value="Abhydrolase_1"/>
    <property type="match status" value="1"/>
</dbReference>
<dbReference type="PRINTS" id="PR00111">
    <property type="entry name" value="ABHYDROLASE"/>
</dbReference>
<evidence type="ECO:0000256" key="18">
    <source>
        <dbReference type="ARBA" id="ARBA00045357"/>
    </source>
</evidence>
<evidence type="ECO:0000256" key="6">
    <source>
        <dbReference type="ARBA" id="ARBA00022490"/>
    </source>
</evidence>
<dbReference type="PANTHER" id="PTHR42886">
    <property type="entry name" value="RE40534P-RELATED"/>
    <property type="match status" value="1"/>
</dbReference>
<comment type="subcellular location">
    <subcellularLocation>
        <location evidence="3">Cytoplasm</location>
    </subcellularLocation>
    <subcellularLocation>
        <location evidence="4">Lipid droplet</location>
    </subcellularLocation>
</comment>
<name>A0A2M4BRL3_9DIPT</name>
<evidence type="ECO:0000256" key="12">
    <source>
        <dbReference type="ARBA" id="ARBA00023098"/>
    </source>
</evidence>
<evidence type="ECO:0000256" key="14">
    <source>
        <dbReference type="ARBA" id="ARBA00036296"/>
    </source>
</evidence>
<dbReference type="GO" id="GO:0030154">
    <property type="term" value="P:cell differentiation"/>
    <property type="evidence" value="ECO:0007669"/>
    <property type="project" value="UniProtKB-KW"/>
</dbReference>
<sequence length="369" mass="41593">MEVPIAPTQTQNEEDGQRLAGGDTKEEGWCNWWTRSSFEMLRTLEKRILSYIKTPYRGRFVDVGACVGEADKIWTIALNTESPNVPLVLLHGLGAGVALWVLNLDELARDRPVYAIDILGFGRSSRPNFASDALVVEKQLVKSIEDWRQEVNLKKMVLLGHSMGGFLAASYALSYPERLCHLILADPWGFPEKPKDFDSTVKIRFWAKPIIALSKMLNPLWVIRMAGPYGASLVDRFRADIVQKFSPLISEGTYISGYIHQCNAQNPTGEAAFHAMMKDFGWAKNPMIKRIVDLKPTVPITMIYGAQSWVMRTGPIDTLKLMRPDSYVKVQLIENAGHHIYADDAPTFNRLVNEACQATEKQHNEQSKQ</sequence>
<keyword evidence="11" id="KW-0276">Fatty acid metabolism</keyword>
<keyword evidence="6" id="KW-0963">Cytoplasm</keyword>
<evidence type="ECO:0000256" key="4">
    <source>
        <dbReference type="ARBA" id="ARBA00004502"/>
    </source>
</evidence>
<evidence type="ECO:0000256" key="21">
    <source>
        <dbReference type="ARBA" id="ARBA00047849"/>
    </source>
</evidence>
<evidence type="ECO:0000256" key="1">
    <source>
        <dbReference type="ARBA" id="ARBA00000300"/>
    </source>
</evidence>
<evidence type="ECO:0000256" key="13">
    <source>
        <dbReference type="ARBA" id="ARBA00023315"/>
    </source>
</evidence>
<dbReference type="EMBL" id="GGFJ01006575">
    <property type="protein sequence ID" value="MBW55716.1"/>
    <property type="molecule type" value="Transcribed_RNA"/>
</dbReference>
<evidence type="ECO:0000256" key="23">
    <source>
        <dbReference type="ARBA" id="ARBA00048770"/>
    </source>
</evidence>
<evidence type="ECO:0000256" key="9">
    <source>
        <dbReference type="ARBA" id="ARBA00022679"/>
    </source>
</evidence>
<keyword evidence="7" id="KW-0444">Lipid biosynthesis</keyword>
<dbReference type="FunFam" id="3.40.50.1820:FF:000019">
    <property type="entry name" value="1-acylglycerol-3-phosphate O-acyltransferase ABHD5"/>
    <property type="match status" value="1"/>
</dbReference>
<dbReference type="SUPFAM" id="SSF53474">
    <property type="entry name" value="alpha/beta-Hydrolases"/>
    <property type="match status" value="1"/>
</dbReference>
<dbReference type="InterPro" id="IPR029058">
    <property type="entry name" value="AB_hydrolase_fold"/>
</dbReference>
<evidence type="ECO:0000256" key="5">
    <source>
        <dbReference type="ARBA" id="ARBA00013211"/>
    </source>
</evidence>
<keyword evidence="9 27" id="KW-0808">Transferase</keyword>
<dbReference type="InterPro" id="IPR000073">
    <property type="entry name" value="AB_hydrolase_1"/>
</dbReference>
<comment type="catalytic activity">
    <reaction evidence="14">
        <text>1-(9Z-octadecenoyl)-sn-glycero-3-phosphate + octadecanoyl-CoA = 1-(9Z-octadecenoyl)-2-octadecanoyl-sn-glycero-3-phosphate + CoA</text>
        <dbReference type="Rhea" id="RHEA:37147"/>
        <dbReference type="ChEBI" id="CHEBI:57287"/>
        <dbReference type="ChEBI" id="CHEBI:57394"/>
        <dbReference type="ChEBI" id="CHEBI:74544"/>
        <dbReference type="ChEBI" id="CHEBI:74552"/>
    </reaction>
    <physiologicalReaction direction="left-to-right" evidence="14">
        <dbReference type="Rhea" id="RHEA:37148"/>
    </physiologicalReaction>
</comment>
<comment type="catalytic activity">
    <reaction evidence="20">
        <text>1-octadecanoyl-sn-glycero-3-phosphate + (9Z)-octadecenoyl-CoA = 1-octadecanoyl-2-(9Z-octadecenoyl)-sn-glycero-3-phosphate + CoA</text>
        <dbReference type="Rhea" id="RHEA:37163"/>
        <dbReference type="ChEBI" id="CHEBI:57287"/>
        <dbReference type="ChEBI" id="CHEBI:57387"/>
        <dbReference type="ChEBI" id="CHEBI:74560"/>
        <dbReference type="ChEBI" id="CHEBI:74565"/>
    </reaction>
    <physiologicalReaction direction="left-to-right" evidence="20">
        <dbReference type="Rhea" id="RHEA:37164"/>
    </physiologicalReaction>
</comment>
<dbReference type="GO" id="GO:0052689">
    <property type="term" value="F:carboxylic ester hydrolase activity"/>
    <property type="evidence" value="ECO:0007669"/>
    <property type="project" value="TreeGrafter"/>
</dbReference>
<comment type="catalytic activity">
    <reaction evidence="22">
        <text>1-(5Z,8Z,11Z,14Z-eicosatetraenoyl)-sn-glycero-3-phosphate + (9Z)-octadecenoyl-CoA = 1-(5Z,8Z,11Z,14Z)-eicosatetraenoyl-2-(9Z)-octadecenoyl-sn-glycero-3-phosphate + CoA</text>
        <dbReference type="Rhea" id="RHEA:37455"/>
        <dbReference type="ChEBI" id="CHEBI:57287"/>
        <dbReference type="ChEBI" id="CHEBI:57387"/>
        <dbReference type="ChEBI" id="CHEBI:74938"/>
        <dbReference type="ChEBI" id="CHEBI:74941"/>
    </reaction>
    <physiologicalReaction direction="left-to-right" evidence="22">
        <dbReference type="Rhea" id="RHEA:37456"/>
    </physiologicalReaction>
</comment>
<evidence type="ECO:0000256" key="10">
    <source>
        <dbReference type="ARBA" id="ARBA00022782"/>
    </source>
</evidence>
<comment type="catalytic activity">
    <reaction evidence="19">
        <text>1-hexadecanoyl-sn-glycero-3-phosphate + (9Z)-octadecenoyl-CoA = 1-hexadecanoyl-2-(9Z-octadecenoyl)-sn-glycero-3-phosphate + CoA</text>
        <dbReference type="Rhea" id="RHEA:33187"/>
        <dbReference type="ChEBI" id="CHEBI:57287"/>
        <dbReference type="ChEBI" id="CHEBI:57387"/>
        <dbReference type="ChEBI" id="CHEBI:57518"/>
        <dbReference type="ChEBI" id="CHEBI:64839"/>
    </reaction>
    <physiologicalReaction direction="left-to-right" evidence="19">
        <dbReference type="Rhea" id="RHEA:33188"/>
    </physiologicalReaction>
</comment>
<evidence type="ECO:0000256" key="19">
    <source>
        <dbReference type="ARBA" id="ARBA00047525"/>
    </source>
</evidence>
<comment type="catalytic activity">
    <reaction evidence="24">
        <text>1-(9Z-octadecenoyl)-sn-glycero-3-phosphate + (9Z)-octadecenoyl-CoA = 1,2-di-(9Z-octadecenoyl)-sn-glycero-3-phosphate + CoA</text>
        <dbReference type="Rhea" id="RHEA:37131"/>
        <dbReference type="ChEBI" id="CHEBI:57287"/>
        <dbReference type="ChEBI" id="CHEBI:57387"/>
        <dbReference type="ChEBI" id="CHEBI:74544"/>
        <dbReference type="ChEBI" id="CHEBI:74546"/>
    </reaction>
    <physiologicalReaction direction="left-to-right" evidence="24">
        <dbReference type="Rhea" id="RHEA:37132"/>
    </physiologicalReaction>
</comment>
<feature type="domain" description="AB hydrolase-1" evidence="26">
    <location>
        <begin position="86"/>
        <end position="344"/>
    </location>
</feature>
<evidence type="ECO:0000256" key="7">
    <source>
        <dbReference type="ARBA" id="ARBA00022516"/>
    </source>
</evidence>
<dbReference type="GO" id="GO:0003841">
    <property type="term" value="F:1-acylglycerol-3-phosphate O-acyltransferase activity"/>
    <property type="evidence" value="ECO:0007669"/>
    <property type="project" value="UniProtKB-EC"/>
</dbReference>
<dbReference type="GO" id="GO:0055088">
    <property type="term" value="P:lipid homeostasis"/>
    <property type="evidence" value="ECO:0007669"/>
    <property type="project" value="TreeGrafter"/>
</dbReference>
<comment type="catalytic activity">
    <reaction evidence="2">
        <text>1-(9Z-octadecenoyl)-sn-glycero-3-phosphate + hexadecanoyl-CoA = 1-(9Z)-octadecenoyl-2-hexadecanoyl-sn-glycero-3-phosphate + CoA</text>
        <dbReference type="Rhea" id="RHEA:37143"/>
        <dbReference type="ChEBI" id="CHEBI:57287"/>
        <dbReference type="ChEBI" id="CHEBI:57379"/>
        <dbReference type="ChEBI" id="CHEBI:74544"/>
        <dbReference type="ChEBI" id="CHEBI:74551"/>
    </reaction>
    <physiologicalReaction direction="left-to-right" evidence="2">
        <dbReference type="Rhea" id="RHEA:37144"/>
    </physiologicalReaction>
</comment>
<comment type="catalytic activity">
    <reaction evidence="23">
        <text>1-(9Z-octadecenoyl)-sn-glycero-3-phosphate + (5Z,8Z,11Z,14Z)-eicosatetraenoyl-CoA = 1-(9Z)-octadecenoyl-2-(5Z,8Z,11Z,14Z)-eicosatetraenoyl-sn-glycero-3-phosphate + CoA</text>
        <dbReference type="Rhea" id="RHEA:37443"/>
        <dbReference type="ChEBI" id="CHEBI:57287"/>
        <dbReference type="ChEBI" id="CHEBI:57368"/>
        <dbReference type="ChEBI" id="CHEBI:74544"/>
        <dbReference type="ChEBI" id="CHEBI:74928"/>
    </reaction>
    <physiologicalReaction direction="left-to-right" evidence="23">
        <dbReference type="Rhea" id="RHEA:37444"/>
    </physiologicalReaction>
</comment>
<evidence type="ECO:0000256" key="24">
    <source>
        <dbReference type="ARBA" id="ARBA00049561"/>
    </source>
</evidence>
<evidence type="ECO:0000256" key="25">
    <source>
        <dbReference type="SAM" id="MobiDB-lite"/>
    </source>
</evidence>